<gene>
    <name evidence="1" type="ORF">ACKI18_29665</name>
</gene>
<evidence type="ECO:0000313" key="1">
    <source>
        <dbReference type="EMBL" id="MFM9612857.1"/>
    </source>
</evidence>
<name>A0ABW9I1F7_9ACTN</name>
<sequence length="61" mass="6595">MSRAANDVSDLAPENEQVRDAANLIDSAALHYLENPGATPRQAIKASCDQDVDDVLGWIQD</sequence>
<evidence type="ECO:0000313" key="2">
    <source>
        <dbReference type="Proteomes" id="UP001631957"/>
    </source>
</evidence>
<reference evidence="1 2" key="1">
    <citation type="submission" date="2024-12" db="EMBL/GenBank/DDBJ databases">
        <title>Forecasting of Potato common scab and diversities of Pathogenic streptomyces spp. in china.</title>
        <authorList>
            <person name="Handique U."/>
            <person name="Wu J."/>
        </authorList>
    </citation>
    <scope>NUCLEOTIDE SEQUENCE [LARGE SCALE GENOMIC DNA]</scope>
    <source>
        <strain evidence="1 2">ZRIMU1530</strain>
    </source>
</reference>
<comment type="caution">
    <text evidence="1">The sequence shown here is derived from an EMBL/GenBank/DDBJ whole genome shotgun (WGS) entry which is preliminary data.</text>
</comment>
<organism evidence="1 2">
    <name type="scientific">Streptomyces niveiscabiei</name>
    <dbReference type="NCBI Taxonomy" id="164115"/>
    <lineage>
        <taxon>Bacteria</taxon>
        <taxon>Bacillati</taxon>
        <taxon>Actinomycetota</taxon>
        <taxon>Actinomycetes</taxon>
        <taxon>Kitasatosporales</taxon>
        <taxon>Streptomycetaceae</taxon>
        <taxon>Streptomyces</taxon>
    </lineage>
</organism>
<keyword evidence="2" id="KW-1185">Reference proteome</keyword>
<protein>
    <submittedName>
        <fullName evidence="1">Uncharacterized protein</fullName>
    </submittedName>
</protein>
<dbReference type="Proteomes" id="UP001631957">
    <property type="component" value="Unassembled WGS sequence"/>
</dbReference>
<dbReference type="RefSeq" id="WP_030214064.1">
    <property type="nucleotide sequence ID" value="NZ_JBJVNI010000017.1"/>
</dbReference>
<proteinExistence type="predicted"/>
<accession>A0ABW9I1F7</accession>
<dbReference type="EMBL" id="JBJVNI010000017">
    <property type="protein sequence ID" value="MFM9612857.1"/>
    <property type="molecule type" value="Genomic_DNA"/>
</dbReference>